<dbReference type="Gene3D" id="3.30.70.360">
    <property type="match status" value="1"/>
</dbReference>
<feature type="binding site" evidence="25">
    <location>
        <position position="148"/>
    </location>
    <ligand>
        <name>Mn(2+)</name>
        <dbReference type="ChEBI" id="CHEBI:29035"/>
        <label>1</label>
    </ligand>
</feature>
<comment type="catalytic activity">
    <reaction evidence="20">
        <text>L-threonyl-L-serine + H2O = L-threonine + L-serine</text>
        <dbReference type="Rhea" id="RHEA:67364"/>
        <dbReference type="ChEBI" id="CHEBI:15377"/>
        <dbReference type="ChEBI" id="CHEBI:33384"/>
        <dbReference type="ChEBI" id="CHEBI:57926"/>
        <dbReference type="ChEBI" id="CHEBI:169954"/>
    </reaction>
    <physiologicalReaction direction="left-to-right" evidence="20">
        <dbReference type="Rhea" id="RHEA:67365"/>
    </physiologicalReaction>
</comment>
<dbReference type="InterPro" id="IPR051458">
    <property type="entry name" value="Cyt/Met_Dipeptidase"/>
</dbReference>
<feature type="domain" description="Peptidase M20 dimerisation" evidence="27">
    <location>
        <begin position="189"/>
        <end position="346"/>
    </location>
</feature>
<evidence type="ECO:0000256" key="2">
    <source>
        <dbReference type="ARBA" id="ARBA00006247"/>
    </source>
</evidence>
<dbReference type="Bgee" id="ENSELUG00000015151">
    <property type="expression patterns" value="Expressed in embryo and 15 other cell types or tissues"/>
</dbReference>
<evidence type="ECO:0000256" key="21">
    <source>
        <dbReference type="ARBA" id="ARBA00049107"/>
    </source>
</evidence>
<evidence type="ECO:0000256" key="14">
    <source>
        <dbReference type="ARBA" id="ARBA00041164"/>
    </source>
</evidence>
<evidence type="ECO:0000256" key="4">
    <source>
        <dbReference type="ARBA" id="ARBA00022490"/>
    </source>
</evidence>
<reference evidence="28" key="4">
    <citation type="submission" date="2025-09" db="UniProtKB">
        <authorList>
            <consortium name="Ensembl"/>
        </authorList>
    </citation>
    <scope>IDENTIFICATION</scope>
</reference>
<evidence type="ECO:0000256" key="7">
    <source>
        <dbReference type="ARBA" id="ARBA00022670"/>
    </source>
</evidence>
<dbReference type="GO" id="GO:0006508">
    <property type="term" value="P:proteolysis"/>
    <property type="evidence" value="ECO:0007669"/>
    <property type="project" value="UniProtKB-KW"/>
</dbReference>
<name>A0A3P8YEX8_ESOLU</name>
<evidence type="ECO:0000256" key="25">
    <source>
        <dbReference type="PIRSR" id="PIRSR037242-3"/>
    </source>
</evidence>
<dbReference type="FunFam" id="3.30.70.360:FF:000008">
    <property type="entry name" value="Cytosolic non-specific dipeptidase"/>
    <property type="match status" value="1"/>
</dbReference>
<dbReference type="Ensembl" id="ENSELUT00000024132.3">
    <property type="protein sequence ID" value="ENSELUP00000015124.2"/>
    <property type="gene ID" value="ENSELUG00000015151.3"/>
</dbReference>
<dbReference type="SUPFAM" id="SSF53187">
    <property type="entry name" value="Zn-dependent exopeptidases"/>
    <property type="match status" value="1"/>
</dbReference>
<dbReference type="GO" id="GO:0046872">
    <property type="term" value="F:metal ion binding"/>
    <property type="evidence" value="ECO:0007669"/>
    <property type="project" value="UniProtKB-KW"/>
</dbReference>
<comment type="catalytic activity">
    <reaction evidence="21">
        <text>L-cysteinylglycine + H2O = L-cysteine + glycine</text>
        <dbReference type="Rhea" id="RHEA:28783"/>
        <dbReference type="ChEBI" id="CHEBI:15377"/>
        <dbReference type="ChEBI" id="CHEBI:35235"/>
        <dbReference type="ChEBI" id="CHEBI:57305"/>
        <dbReference type="ChEBI" id="CHEBI:61694"/>
    </reaction>
    <physiologicalReaction direction="left-to-right" evidence="21">
        <dbReference type="Rhea" id="RHEA:28784"/>
    </physiologicalReaction>
</comment>
<dbReference type="GO" id="GO:0005829">
    <property type="term" value="C:cytosol"/>
    <property type="evidence" value="ECO:0007669"/>
    <property type="project" value="TreeGrafter"/>
</dbReference>
<evidence type="ECO:0000313" key="28">
    <source>
        <dbReference type="Ensembl" id="ENSELUP00000015124.2"/>
    </source>
</evidence>
<dbReference type="PANTHER" id="PTHR43270:SF11">
    <property type="entry name" value="CYTOSOLIC NON-SPECIFIC DIPEPTIDASE"/>
    <property type="match status" value="1"/>
</dbReference>
<comment type="function">
    <text evidence="17">Catalyzes the peptide bond hydrolysis in dipeptides, displaying a non-redundant activity toward threonyl dipeptides. Mediates threonyl dipeptide catabolism in a tissue-specific way. Has high dipeptidase activity toward cysteinylglycine, an intermediate metabolite in glutathione metabolism. Metabolizes N-lactoyl-amino acids, both through hydrolysis to form lactic acid and amino acids, as well as through their formation by reverse proteolysis. Plays a role in the regulation of cell cycle arrest and apoptosis.</text>
</comment>
<comment type="cofactor">
    <cofactor evidence="25">
        <name>Mn(2+)</name>
        <dbReference type="ChEBI" id="CHEBI:29035"/>
    </cofactor>
    <text evidence="25">Binds 2 manganese ions per subunit.</text>
</comment>
<keyword evidence="4" id="KW-0963">Cytoplasm</keyword>
<feature type="binding site" evidence="25">
    <location>
        <position position="176"/>
    </location>
    <ligand>
        <name>Mn(2+)</name>
        <dbReference type="ChEBI" id="CHEBI:29035"/>
        <label>2</label>
    </ligand>
</feature>
<comment type="subcellular location">
    <subcellularLocation>
        <location evidence="1">Cytoplasm</location>
    </subcellularLocation>
</comment>
<keyword evidence="11 25" id="KW-0464">Manganese</keyword>
<dbReference type="FunFam" id="3.40.630.10:FF:000014">
    <property type="entry name" value="Cytosolic non-specific dipeptidase"/>
    <property type="match status" value="1"/>
</dbReference>
<dbReference type="Pfam" id="PF07687">
    <property type="entry name" value="M20_dimer"/>
    <property type="match status" value="1"/>
</dbReference>
<dbReference type="PROSITE" id="PS00759">
    <property type="entry name" value="ARGE_DAPE_CPG2_2"/>
    <property type="match status" value="1"/>
</dbReference>
<accession>A0A3P8YEX8</accession>
<reference evidence="28" key="3">
    <citation type="submission" date="2025-08" db="UniProtKB">
        <authorList>
            <consortium name="Ensembl"/>
        </authorList>
    </citation>
    <scope>IDENTIFICATION</scope>
</reference>
<dbReference type="InterPro" id="IPR011650">
    <property type="entry name" value="Peptidase_M20_dimer"/>
</dbReference>
<feature type="binding site" evidence="25">
    <location>
        <position position="424"/>
    </location>
    <ligand>
        <name>Mn(2+)</name>
        <dbReference type="ChEBI" id="CHEBI:29035"/>
        <label>1</label>
    </ligand>
</feature>
<keyword evidence="6" id="KW-0121">Carboxypeptidase</keyword>
<comment type="catalytic activity">
    <reaction evidence="19">
        <text>(S)-lactate + L-phenylalanine = N-[(S)-lactoyl]-L-phenylalanine + H2O</text>
        <dbReference type="Rhea" id="RHEA:66724"/>
        <dbReference type="ChEBI" id="CHEBI:15377"/>
        <dbReference type="ChEBI" id="CHEBI:16651"/>
        <dbReference type="ChEBI" id="CHEBI:58095"/>
        <dbReference type="ChEBI" id="CHEBI:167456"/>
    </reaction>
    <physiologicalReaction direction="left-to-right" evidence="19">
        <dbReference type="Rhea" id="RHEA:66725"/>
    </physiologicalReaction>
    <physiologicalReaction direction="right-to-left" evidence="19">
        <dbReference type="Rhea" id="RHEA:66726"/>
    </physiologicalReaction>
</comment>
<dbReference type="PANTHER" id="PTHR43270">
    <property type="entry name" value="BETA-ALA-HIS DIPEPTIDASE"/>
    <property type="match status" value="1"/>
</dbReference>
<dbReference type="Proteomes" id="UP000265140">
    <property type="component" value="Chromosome 10"/>
</dbReference>
<reference evidence="29" key="1">
    <citation type="journal article" date="2014" name="PLoS ONE">
        <title>The genome and linkage map of the northern pike (Esox lucius): conserved synteny revealed between the salmonid sister group and the Neoteleostei.</title>
        <authorList>
            <person name="Rondeau E.B."/>
            <person name="Minkley D.R."/>
            <person name="Leong J.S."/>
            <person name="Messmer A.M."/>
            <person name="Jantzen J.R."/>
            <person name="von Schalburg K.R."/>
            <person name="Lemon C."/>
            <person name="Bird N.H."/>
            <person name="Koop B.F."/>
        </authorList>
    </citation>
    <scope>NUCLEOTIDE SEQUENCE</scope>
</reference>
<dbReference type="AlphaFoldDB" id="A0A3P8YEX8"/>
<evidence type="ECO:0000259" key="27">
    <source>
        <dbReference type="Pfam" id="PF07687"/>
    </source>
</evidence>
<dbReference type="InterPro" id="IPR017153">
    <property type="entry name" value="CNDP/DUG1"/>
</dbReference>
<evidence type="ECO:0000256" key="19">
    <source>
        <dbReference type="ARBA" id="ARBA00048777"/>
    </source>
</evidence>
<dbReference type="EC" id="3.4.13.18" evidence="13"/>
<evidence type="ECO:0000256" key="10">
    <source>
        <dbReference type="ARBA" id="ARBA00023049"/>
    </source>
</evidence>
<feature type="binding site" evidence="25">
    <location>
        <position position="113"/>
    </location>
    <ligand>
        <name>Mn(2+)</name>
        <dbReference type="ChEBI" id="CHEBI:29035"/>
        <label>2</label>
    </ligand>
</feature>
<evidence type="ECO:0000256" key="16">
    <source>
        <dbReference type="ARBA" id="ARBA00042010"/>
    </source>
</evidence>
<dbReference type="CDD" id="cd05676">
    <property type="entry name" value="M20_dipept_like_CNDP"/>
    <property type="match status" value="1"/>
</dbReference>
<comment type="subunit">
    <text evidence="3">Homodimer.</text>
</comment>
<evidence type="ECO:0000256" key="8">
    <source>
        <dbReference type="ARBA" id="ARBA00022723"/>
    </source>
</evidence>
<evidence type="ECO:0000256" key="9">
    <source>
        <dbReference type="ARBA" id="ARBA00022801"/>
    </source>
</evidence>
<evidence type="ECO:0000256" key="23">
    <source>
        <dbReference type="PIRSR" id="PIRSR037242-1"/>
    </source>
</evidence>
<evidence type="ECO:0000313" key="29">
    <source>
        <dbReference type="Proteomes" id="UP000265140"/>
    </source>
</evidence>
<evidence type="ECO:0000256" key="15">
    <source>
        <dbReference type="ARBA" id="ARBA00041744"/>
    </source>
</evidence>
<sequence>SRLAQWVAVPSVSAWPEKRGEIKKMMEMAAKDIKKLGGTVEMVDIGKQKLPNGEEIPLPPIVLGSLGSDPSKKTVCIYGHLDVQPAAVDDGWDTEPFTLVEKDGKLYGRGSTDDKGPVLAWLNCIEGYQKIQQELPINIKFCFEGMEESGSEGLDELIFARKDSFLKDVDYVCISDNYWLGKTKPCITYGLRGMCYFSVECCDKDLHSGVFGGSVHEAMTDLIALLSTLVDKKGRILVPGMYADVAKVTDEEKKLYEKIEFDLEEFAKDFGAAKLLHNCKEDVLMHRWRYPSLSMHGIEGAFSEAGAKTVIPRKVIGKFSIRLVPDMDPALVDKQVKSYLEKKFAELESPNKFKLYMGHGAKAWVSDFNHPHYMAGRKAMKTVFGVEPDLTREGGSIPVTLTFQEATGRNVMLLPMGSSDDGAHSQNEKLNRTNYIQGIKMLGAYFHEVSQLD</sequence>
<feature type="binding site" description="in other chain" evidence="24">
    <location>
        <position position="396"/>
    </location>
    <ligand>
        <name>substrate</name>
        <note>ligand shared between homodimeric partners</note>
    </ligand>
</feature>
<keyword evidence="7" id="KW-0645">Protease</keyword>
<dbReference type="InterPro" id="IPR002933">
    <property type="entry name" value="Peptidase_M20"/>
</dbReference>
<feature type="binding site" description="in other chain" evidence="24">
    <location>
        <position position="322"/>
    </location>
    <ligand>
        <name>substrate</name>
        <note>ligand shared between homodimeric partners</note>
    </ligand>
</feature>
<feature type="active site" evidence="23">
    <location>
        <position position="82"/>
    </location>
</feature>
<evidence type="ECO:0000256" key="11">
    <source>
        <dbReference type="ARBA" id="ARBA00023211"/>
    </source>
</evidence>
<keyword evidence="8 25" id="KW-0479">Metal-binding</keyword>
<evidence type="ECO:0000256" key="24">
    <source>
        <dbReference type="PIRSR" id="PIRSR037242-2"/>
    </source>
</evidence>
<evidence type="ECO:0000256" key="22">
    <source>
        <dbReference type="ARBA" id="ARBA00049394"/>
    </source>
</evidence>
<evidence type="ECO:0000256" key="18">
    <source>
        <dbReference type="ARBA" id="ARBA00048269"/>
    </source>
</evidence>
<dbReference type="GO" id="GO:0070573">
    <property type="term" value="F:metallodipeptidase activity"/>
    <property type="evidence" value="ECO:0007669"/>
    <property type="project" value="InterPro"/>
</dbReference>
<protein>
    <recommendedName>
        <fullName evidence="14">Cytosolic non-specific dipeptidase</fullName>
        <ecNumber evidence="13">3.4.13.18</ecNumber>
    </recommendedName>
    <alternativeName>
        <fullName evidence="16">CNDP dipeptidase 2</fullName>
    </alternativeName>
    <alternativeName>
        <fullName evidence="15">Threonyl dipeptidase</fullName>
    </alternativeName>
</protein>
<dbReference type="Pfam" id="PF01546">
    <property type="entry name" value="Peptidase_M20"/>
    <property type="match status" value="1"/>
</dbReference>
<feature type="binding site" description="in other chain" evidence="24">
    <location>
        <position position="176"/>
    </location>
    <ligand>
        <name>substrate</name>
        <note>ligand shared between homodimeric partners</note>
    </ligand>
</feature>
<evidence type="ECO:0000256" key="1">
    <source>
        <dbReference type="ARBA" id="ARBA00004496"/>
    </source>
</evidence>
<dbReference type="GeneTree" id="ENSGT00940000156500"/>
<feature type="binding site" evidence="24">
    <location>
        <position position="309"/>
    </location>
    <ligand>
        <name>substrate</name>
        <note>ligand shared between homodimeric partners</note>
    </ligand>
</feature>
<evidence type="ECO:0000256" key="6">
    <source>
        <dbReference type="ARBA" id="ARBA00022645"/>
    </source>
</evidence>
<evidence type="ECO:0000256" key="17">
    <source>
        <dbReference type="ARBA" id="ARBA00046206"/>
    </source>
</evidence>
<dbReference type="InterPro" id="IPR001261">
    <property type="entry name" value="ArgE/DapE_CS"/>
</dbReference>
<keyword evidence="9" id="KW-0378">Hydrolase</keyword>
<reference evidence="28" key="2">
    <citation type="submission" date="2020-02" db="EMBL/GenBank/DDBJ databases">
        <title>Esox lucius (northern pike) genome, fEsoLuc1, primary haplotype.</title>
        <authorList>
            <person name="Myers G."/>
            <person name="Karagic N."/>
            <person name="Meyer A."/>
            <person name="Pippel M."/>
            <person name="Reichard M."/>
            <person name="Winkler S."/>
            <person name="Tracey A."/>
            <person name="Sims Y."/>
            <person name="Howe K."/>
            <person name="Rhie A."/>
            <person name="Formenti G."/>
            <person name="Durbin R."/>
            <person name="Fedrigo O."/>
            <person name="Jarvis E.D."/>
        </authorList>
    </citation>
    <scope>NUCLEOTIDE SEQUENCE [LARGE SCALE GENOMIC DNA]</scope>
</reference>
<feature type="site" description="Important for catalytic activity" evidence="26">
    <location>
        <position position="207"/>
    </location>
</feature>
<evidence type="ECO:0000256" key="13">
    <source>
        <dbReference type="ARBA" id="ARBA00038976"/>
    </source>
</evidence>
<evidence type="ECO:0000256" key="20">
    <source>
        <dbReference type="ARBA" id="ARBA00048962"/>
    </source>
</evidence>
<feature type="active site" description="Proton acceptor" evidence="23">
    <location>
        <position position="147"/>
    </location>
</feature>
<dbReference type="GO" id="GO:0004180">
    <property type="term" value="F:carboxypeptidase activity"/>
    <property type="evidence" value="ECO:0007669"/>
    <property type="project" value="UniProtKB-KW"/>
</dbReference>
<comment type="catalytic activity">
    <reaction evidence="18">
        <text>L-seryl-L-threonine + H2O = L-threonine + L-serine</text>
        <dbReference type="Rhea" id="RHEA:67372"/>
        <dbReference type="ChEBI" id="CHEBI:15377"/>
        <dbReference type="ChEBI" id="CHEBI:33384"/>
        <dbReference type="ChEBI" id="CHEBI:57926"/>
        <dbReference type="ChEBI" id="CHEBI:169955"/>
    </reaction>
    <physiologicalReaction direction="left-to-right" evidence="18">
        <dbReference type="Rhea" id="RHEA:67373"/>
    </physiologicalReaction>
</comment>
<keyword evidence="5" id="KW-0597">Phosphoprotein</keyword>
<keyword evidence="29" id="KW-1185">Reference proteome</keyword>
<comment type="similarity">
    <text evidence="2">Belongs to the peptidase M20A family.</text>
</comment>
<evidence type="ECO:0000256" key="12">
    <source>
        <dbReference type="ARBA" id="ARBA00036421"/>
    </source>
</evidence>
<evidence type="ECO:0000256" key="5">
    <source>
        <dbReference type="ARBA" id="ARBA00022553"/>
    </source>
</evidence>
<feature type="binding site" description="in other chain" evidence="24">
    <location>
        <position position="424"/>
    </location>
    <ligand>
        <name>substrate</name>
        <note>ligand shared between homodimeric partners</note>
    </ligand>
</feature>
<evidence type="ECO:0000256" key="3">
    <source>
        <dbReference type="ARBA" id="ARBA00011738"/>
    </source>
</evidence>
<feature type="binding site" evidence="25">
    <location>
        <position position="80"/>
    </location>
    <ligand>
        <name>Mn(2+)</name>
        <dbReference type="ChEBI" id="CHEBI:29035"/>
        <label>2</label>
    </ligand>
</feature>
<evidence type="ECO:0000256" key="26">
    <source>
        <dbReference type="PIRSR" id="PIRSR037242-4"/>
    </source>
</evidence>
<dbReference type="Gene3D" id="3.40.630.10">
    <property type="entry name" value="Zn peptidases"/>
    <property type="match status" value="1"/>
</dbReference>
<gene>
    <name evidence="28" type="primary">CNDP2</name>
</gene>
<feature type="binding site" evidence="24">
    <location>
        <position position="207"/>
    </location>
    <ligand>
        <name>substrate</name>
        <note>ligand shared between homodimeric partners</note>
    </ligand>
</feature>
<organism evidence="28 29">
    <name type="scientific">Esox lucius</name>
    <name type="common">Northern pike</name>
    <dbReference type="NCBI Taxonomy" id="8010"/>
    <lineage>
        <taxon>Eukaryota</taxon>
        <taxon>Metazoa</taxon>
        <taxon>Chordata</taxon>
        <taxon>Craniata</taxon>
        <taxon>Vertebrata</taxon>
        <taxon>Euteleostomi</taxon>
        <taxon>Actinopterygii</taxon>
        <taxon>Neopterygii</taxon>
        <taxon>Teleostei</taxon>
        <taxon>Protacanthopterygii</taxon>
        <taxon>Esociformes</taxon>
        <taxon>Esocidae</taxon>
        <taxon>Esox</taxon>
    </lineage>
</organism>
<proteinExistence type="inferred from homology"/>
<comment type="catalytic activity">
    <reaction evidence="12">
        <text>Hydrolysis of dipeptides, preferentially hydrophobic dipeptides including prolyl amino acids.</text>
        <dbReference type="EC" id="3.4.13.18"/>
    </reaction>
</comment>
<feature type="binding site" evidence="25">
    <location>
        <position position="113"/>
    </location>
    <ligand>
        <name>Mn(2+)</name>
        <dbReference type="ChEBI" id="CHEBI:29035"/>
        <label>1</label>
    </ligand>
</feature>
<keyword evidence="10" id="KW-0482">Metalloprotease</keyword>
<comment type="catalytic activity">
    <reaction evidence="22">
        <text>L-threonyl-L-threonine + H2O = 2 L-threonine</text>
        <dbReference type="Rhea" id="RHEA:67360"/>
        <dbReference type="ChEBI" id="CHEBI:15377"/>
        <dbReference type="ChEBI" id="CHEBI:57926"/>
        <dbReference type="ChEBI" id="CHEBI:169953"/>
    </reaction>
    <physiologicalReaction direction="left-to-right" evidence="22">
        <dbReference type="Rhea" id="RHEA:67361"/>
    </physiologicalReaction>
</comment>
<dbReference type="PIRSF" id="PIRSF037242">
    <property type="entry name" value="CNDP_dipeptidase"/>
    <property type="match status" value="1"/>
</dbReference>